<evidence type="ECO:0000313" key="2">
    <source>
        <dbReference type="EMBL" id="PNY28622.1"/>
    </source>
</evidence>
<dbReference type="SUPFAM" id="SSF81383">
    <property type="entry name" value="F-box domain"/>
    <property type="match status" value="1"/>
</dbReference>
<protein>
    <recommendedName>
        <fullName evidence="1">F-box domain-containing protein</fullName>
    </recommendedName>
</protein>
<dbReference type="EMBL" id="NRSZ01000233">
    <property type="protein sequence ID" value="PNY28622.1"/>
    <property type="molecule type" value="Genomic_DNA"/>
</dbReference>
<organism evidence="2 3">
    <name type="scientific">Tolypocladium capitatum</name>
    <dbReference type="NCBI Taxonomy" id="45235"/>
    <lineage>
        <taxon>Eukaryota</taxon>
        <taxon>Fungi</taxon>
        <taxon>Dikarya</taxon>
        <taxon>Ascomycota</taxon>
        <taxon>Pezizomycotina</taxon>
        <taxon>Sordariomycetes</taxon>
        <taxon>Hypocreomycetidae</taxon>
        <taxon>Hypocreales</taxon>
        <taxon>Ophiocordycipitaceae</taxon>
        <taxon>Tolypocladium</taxon>
    </lineage>
</organism>
<dbReference type="InterPro" id="IPR036047">
    <property type="entry name" value="F-box-like_dom_sf"/>
</dbReference>
<proteinExistence type="predicted"/>
<dbReference type="AlphaFoldDB" id="A0A2K3QM66"/>
<comment type="caution">
    <text evidence="2">The sequence shown here is derived from an EMBL/GenBank/DDBJ whole genome shotgun (WGS) entry which is preliminary data.</text>
</comment>
<dbReference type="PROSITE" id="PS50181">
    <property type="entry name" value="FBOX"/>
    <property type="match status" value="1"/>
</dbReference>
<dbReference type="Proteomes" id="UP000236621">
    <property type="component" value="Unassembled WGS sequence"/>
</dbReference>
<keyword evidence="3" id="KW-1185">Reference proteome</keyword>
<accession>A0A2K3QM66</accession>
<evidence type="ECO:0000259" key="1">
    <source>
        <dbReference type="PROSITE" id="PS50181"/>
    </source>
</evidence>
<sequence>MTSLLDWPTELQLSILDLLSFTDLLSMSVVDKHFRILTEPLLYSKIEITWARERTPPITLLLRSILDRPELSGHICSLRLDGEGFTKKNHEINEPPALPVTTLPISKASEIIHSTGVPQAKLWVDELQSGTVDAIVALLLSMLPNLTFLHIGPNFALESRLLGKMLRCALCESSEEYRLPAFRSLHDVTLSRRTNEYRHRNISNTADVLPFFYLLDVRCLSISIDNPTEFVWPVHAPTPSSLTSLELCRLRETRLEPLLSVLNGLQKLHWHWYYQPDLDRDVSKHVIELDTMAEALCHVGDTLTDLTIVAETCPELSAGCYEPPELEMRGSLGGLAHLGQLRRLCLPWAFLMGFSPSAGKQLGDALPENLELLILTADLMDHEEWVWDDDSIVRATKSGLENQTRSFLTNLHRILLPIPIFRGDMTEERKAELSQIGAHAGVGLEWDDDE</sequence>
<feature type="domain" description="F-box" evidence="1">
    <location>
        <begin position="1"/>
        <end position="46"/>
    </location>
</feature>
<dbReference type="InterPro" id="IPR001810">
    <property type="entry name" value="F-box_dom"/>
</dbReference>
<dbReference type="OrthoDB" id="4191831at2759"/>
<gene>
    <name evidence="2" type="ORF">TCAP_01444</name>
</gene>
<reference evidence="2 3" key="1">
    <citation type="submission" date="2017-08" db="EMBL/GenBank/DDBJ databases">
        <title>Harnessing the power of phylogenomics to disentangle the directionality and signatures of interkingdom host jumping in the parasitic fungal genus Tolypocladium.</title>
        <authorList>
            <person name="Quandt C.A."/>
            <person name="Patterson W."/>
            <person name="Spatafora J.W."/>
        </authorList>
    </citation>
    <scope>NUCLEOTIDE SEQUENCE [LARGE SCALE GENOMIC DNA]</scope>
    <source>
        <strain evidence="2 3">CBS 113982</strain>
    </source>
</reference>
<dbReference type="STRING" id="45235.A0A2K3QM66"/>
<name>A0A2K3QM66_9HYPO</name>
<evidence type="ECO:0000313" key="3">
    <source>
        <dbReference type="Proteomes" id="UP000236621"/>
    </source>
</evidence>